<evidence type="ECO:0000256" key="4">
    <source>
        <dbReference type="PROSITE-ProRule" id="PRU00175"/>
    </source>
</evidence>
<evidence type="ECO:0000256" key="2">
    <source>
        <dbReference type="ARBA" id="ARBA00022771"/>
    </source>
</evidence>
<dbReference type="Proteomes" id="UP001346149">
    <property type="component" value="Unassembled WGS sequence"/>
</dbReference>
<dbReference type="SUPFAM" id="SSF57850">
    <property type="entry name" value="RING/U-box"/>
    <property type="match status" value="1"/>
</dbReference>
<dbReference type="GO" id="GO:0008270">
    <property type="term" value="F:zinc ion binding"/>
    <property type="evidence" value="ECO:0007669"/>
    <property type="project" value="UniProtKB-KW"/>
</dbReference>
<feature type="region of interest" description="Disordered" evidence="5">
    <location>
        <begin position="219"/>
        <end position="359"/>
    </location>
</feature>
<reference evidence="7 8" key="1">
    <citation type="journal article" date="2023" name="Hortic Res">
        <title>Pangenome of water caltrop reveals structural variations and asymmetric subgenome divergence after allopolyploidization.</title>
        <authorList>
            <person name="Zhang X."/>
            <person name="Chen Y."/>
            <person name="Wang L."/>
            <person name="Yuan Y."/>
            <person name="Fang M."/>
            <person name="Shi L."/>
            <person name="Lu R."/>
            <person name="Comes H.P."/>
            <person name="Ma Y."/>
            <person name="Chen Y."/>
            <person name="Huang G."/>
            <person name="Zhou Y."/>
            <person name="Zheng Z."/>
            <person name="Qiu Y."/>
        </authorList>
    </citation>
    <scope>NUCLEOTIDE SEQUENCE [LARGE SCALE GENOMIC DNA]</scope>
    <source>
        <strain evidence="7">F231</strain>
    </source>
</reference>
<feature type="compositionally biased region" description="Basic residues" evidence="5">
    <location>
        <begin position="20"/>
        <end position="30"/>
    </location>
</feature>
<evidence type="ECO:0000313" key="7">
    <source>
        <dbReference type="EMBL" id="KAK4786598.1"/>
    </source>
</evidence>
<feature type="compositionally biased region" description="Basic residues" evidence="5">
    <location>
        <begin position="242"/>
        <end position="251"/>
    </location>
</feature>
<evidence type="ECO:0000256" key="3">
    <source>
        <dbReference type="ARBA" id="ARBA00022833"/>
    </source>
</evidence>
<dbReference type="InterPro" id="IPR017907">
    <property type="entry name" value="Znf_RING_CS"/>
</dbReference>
<feature type="compositionally biased region" description="Acidic residues" evidence="5">
    <location>
        <begin position="67"/>
        <end position="78"/>
    </location>
</feature>
<dbReference type="InterPro" id="IPR013083">
    <property type="entry name" value="Znf_RING/FYVE/PHD"/>
</dbReference>
<name>A0AAN7LEM4_TRANT</name>
<feature type="compositionally biased region" description="Basic and acidic residues" evidence="5">
    <location>
        <begin position="57"/>
        <end position="66"/>
    </location>
</feature>
<feature type="domain" description="RING-type" evidence="6">
    <location>
        <begin position="117"/>
        <end position="157"/>
    </location>
</feature>
<feature type="compositionally biased region" description="Basic residues" evidence="5">
    <location>
        <begin position="286"/>
        <end position="295"/>
    </location>
</feature>
<evidence type="ECO:0000256" key="5">
    <source>
        <dbReference type="SAM" id="MobiDB-lite"/>
    </source>
</evidence>
<dbReference type="PANTHER" id="PTHR46537:SF1">
    <property type="entry name" value="E3 UBIQUITIN-PROTEIN LIGASE RING1B-RELATED"/>
    <property type="match status" value="1"/>
</dbReference>
<dbReference type="SMART" id="SM00184">
    <property type="entry name" value="RING"/>
    <property type="match status" value="1"/>
</dbReference>
<feature type="compositionally biased region" description="Acidic residues" evidence="5">
    <location>
        <begin position="39"/>
        <end position="56"/>
    </location>
</feature>
<proteinExistence type="predicted"/>
<dbReference type="CDD" id="cd16531">
    <property type="entry name" value="RING-HC_RING1-like"/>
    <property type="match status" value="1"/>
</dbReference>
<dbReference type="PROSITE" id="PS50089">
    <property type="entry name" value="ZF_RING_2"/>
    <property type="match status" value="1"/>
</dbReference>
<keyword evidence="2 4" id="KW-0863">Zinc-finger</keyword>
<sequence length="499" mass="55952">MPIIKRVLLQSNEIGEDSGRRRRHHLHSSRQPRIGREETSEEEENEEIGEGGEGEEYGQKDIKDDEVGGEGGEDEVGGEAEGRGELEDSEDSPSSSSGEKPEFIYIDLTEIRKEVQCPICLGIIKKTRTVMECLHRFCRDCIDKSMRLGNKECPACRKHCASRRSLRDDPKFDALIAILYPDIDKYEEEELALHEGEKTRNEEIQASIAEIFQRQTEALSRPRVMGKDAASGFVPRPQRNLRTAHSRRKRNSCAAEPHAYEDDEEEIGDNGGKGSSSMDESPIEVRRRKKRKHTGARSSLPSSSADGGSLQNETEANKESRRISPGPVWNPEMLAWGRGGTRSNTRHGGANGSSKTSRNTRLSKLIEHLRSSEETNEVDIHFMLVSLDKKAMPGLRLPHVHCRSSLMIRHLHEYIALQTALQASDVEILVPRNLCRPNLTCSTFLGEDGGHSSLEVNVTEEELQLVEETETLASIRANYSSTNKHLILVYRQKKSPAIS</sequence>
<dbReference type="PANTHER" id="PTHR46537">
    <property type="entry name" value="OS11G0578200 PROTEIN"/>
    <property type="match status" value="1"/>
</dbReference>
<accession>A0AAN7LEM4</accession>
<protein>
    <recommendedName>
        <fullName evidence="6">RING-type domain-containing protein</fullName>
    </recommendedName>
</protein>
<organism evidence="7 8">
    <name type="scientific">Trapa natans</name>
    <name type="common">Water chestnut</name>
    <dbReference type="NCBI Taxonomy" id="22666"/>
    <lineage>
        <taxon>Eukaryota</taxon>
        <taxon>Viridiplantae</taxon>
        <taxon>Streptophyta</taxon>
        <taxon>Embryophyta</taxon>
        <taxon>Tracheophyta</taxon>
        <taxon>Spermatophyta</taxon>
        <taxon>Magnoliopsida</taxon>
        <taxon>eudicotyledons</taxon>
        <taxon>Gunneridae</taxon>
        <taxon>Pentapetalae</taxon>
        <taxon>rosids</taxon>
        <taxon>malvids</taxon>
        <taxon>Myrtales</taxon>
        <taxon>Lythraceae</taxon>
        <taxon>Trapa</taxon>
    </lineage>
</organism>
<dbReference type="EMBL" id="JAXQNO010000012">
    <property type="protein sequence ID" value="KAK4786598.1"/>
    <property type="molecule type" value="Genomic_DNA"/>
</dbReference>
<keyword evidence="3" id="KW-0862">Zinc</keyword>
<dbReference type="Gene3D" id="3.30.40.10">
    <property type="entry name" value="Zinc/RING finger domain, C3HC4 (zinc finger)"/>
    <property type="match status" value="1"/>
</dbReference>
<dbReference type="InterPro" id="IPR001841">
    <property type="entry name" value="Znf_RING"/>
</dbReference>
<evidence type="ECO:0000256" key="1">
    <source>
        <dbReference type="ARBA" id="ARBA00022723"/>
    </source>
</evidence>
<dbReference type="PROSITE" id="PS00518">
    <property type="entry name" value="ZF_RING_1"/>
    <property type="match status" value="1"/>
</dbReference>
<keyword evidence="1" id="KW-0479">Metal-binding</keyword>
<evidence type="ECO:0000259" key="6">
    <source>
        <dbReference type="PROSITE" id="PS50089"/>
    </source>
</evidence>
<dbReference type="AlphaFoldDB" id="A0AAN7LEM4"/>
<keyword evidence="8" id="KW-1185">Reference proteome</keyword>
<evidence type="ECO:0000313" key="8">
    <source>
        <dbReference type="Proteomes" id="UP001346149"/>
    </source>
</evidence>
<feature type="compositionally biased region" description="Low complexity" evidence="5">
    <location>
        <begin position="296"/>
        <end position="310"/>
    </location>
</feature>
<feature type="region of interest" description="Disordered" evidence="5">
    <location>
        <begin position="1"/>
        <end position="100"/>
    </location>
</feature>
<dbReference type="InterPro" id="IPR044592">
    <property type="entry name" value="RING1A/B"/>
</dbReference>
<comment type="caution">
    <text evidence="7">The sequence shown here is derived from an EMBL/GenBank/DDBJ whole genome shotgun (WGS) entry which is preliminary data.</text>
</comment>
<dbReference type="Pfam" id="PF13923">
    <property type="entry name" value="zf-C3HC4_2"/>
    <property type="match status" value="1"/>
</dbReference>
<gene>
    <name evidence="7" type="ORF">SAY86_010431</name>
</gene>